<organism evidence="8">
    <name type="scientific">bioreactor metagenome</name>
    <dbReference type="NCBI Taxonomy" id="1076179"/>
    <lineage>
        <taxon>unclassified sequences</taxon>
        <taxon>metagenomes</taxon>
        <taxon>ecological metagenomes</taxon>
    </lineage>
</organism>
<evidence type="ECO:0000256" key="3">
    <source>
        <dbReference type="ARBA" id="ARBA00022723"/>
    </source>
</evidence>
<dbReference type="Pfam" id="PF00149">
    <property type="entry name" value="Metallophos"/>
    <property type="match status" value="1"/>
</dbReference>
<keyword evidence="5" id="KW-0472">Membrane</keyword>
<evidence type="ECO:0000313" key="8">
    <source>
        <dbReference type="EMBL" id="MPL78333.1"/>
    </source>
</evidence>
<sequence length="252" mass="29402">MELERDYSCFISDVHLGLKVGDYAEREKRLVSVIESLPAETTSLYLLGDIFDFWYEYKYVIPKGYSRFFGALSRLSDRGVKIYFFKGNHDVWAFGYFTDEFSVKILDQPYYTRIGNKTFCLGHGDGLSGDDKKYLFLRSVFHSKILQRLFSNIHPRWAFALANRWSTHNRLYKGGEYKFRGEEDPLYGYVCKAEISSPADYFIFGHLHTPGEISTPLGGRMYVLGEWINGCQYLLYESKTDTMEWRSGLIKK</sequence>
<evidence type="ECO:0000256" key="6">
    <source>
        <dbReference type="ARBA" id="ARBA00023211"/>
    </source>
</evidence>
<accession>A0A644UHN0</accession>
<dbReference type="AlphaFoldDB" id="A0A644UHN0"/>
<evidence type="ECO:0000256" key="2">
    <source>
        <dbReference type="ARBA" id="ARBA00022519"/>
    </source>
</evidence>
<evidence type="ECO:0000256" key="4">
    <source>
        <dbReference type="ARBA" id="ARBA00022801"/>
    </source>
</evidence>
<protein>
    <submittedName>
        <fullName evidence="8">UDP-2,3-diacylglucosamine hydrolase</fullName>
        <ecNumber evidence="8">3.6.1.54</ecNumber>
    </submittedName>
</protein>
<dbReference type="InterPro" id="IPR043461">
    <property type="entry name" value="LpxH-like"/>
</dbReference>
<keyword evidence="4 8" id="KW-0378">Hydrolase</keyword>
<gene>
    <name evidence="8" type="primary">lpxH_7</name>
    <name evidence="8" type="ORF">SDC9_24197</name>
</gene>
<comment type="caution">
    <text evidence="8">The sequence shown here is derived from an EMBL/GenBank/DDBJ whole genome shotgun (WGS) entry which is preliminary data.</text>
</comment>
<dbReference type="GO" id="GO:0046872">
    <property type="term" value="F:metal ion binding"/>
    <property type="evidence" value="ECO:0007669"/>
    <property type="project" value="UniProtKB-KW"/>
</dbReference>
<feature type="domain" description="Calcineurin-like phosphoesterase" evidence="7">
    <location>
        <begin position="10"/>
        <end position="210"/>
    </location>
</feature>
<reference evidence="8" key="1">
    <citation type="submission" date="2019-08" db="EMBL/GenBank/DDBJ databases">
        <authorList>
            <person name="Kucharzyk K."/>
            <person name="Murdoch R.W."/>
            <person name="Higgins S."/>
            <person name="Loffler F."/>
        </authorList>
    </citation>
    <scope>NUCLEOTIDE SEQUENCE</scope>
</reference>
<dbReference type="PANTHER" id="PTHR34990:SF1">
    <property type="entry name" value="UDP-2,3-DIACYLGLUCOSAMINE HYDROLASE"/>
    <property type="match status" value="1"/>
</dbReference>
<dbReference type="GO" id="GO:0008758">
    <property type="term" value="F:UDP-2,3-diacylglucosamine hydrolase activity"/>
    <property type="evidence" value="ECO:0007669"/>
    <property type="project" value="TreeGrafter"/>
</dbReference>
<evidence type="ECO:0000256" key="1">
    <source>
        <dbReference type="ARBA" id="ARBA00022475"/>
    </source>
</evidence>
<dbReference type="InterPro" id="IPR029052">
    <property type="entry name" value="Metallo-depent_PP-like"/>
</dbReference>
<keyword evidence="6" id="KW-0464">Manganese</keyword>
<evidence type="ECO:0000256" key="5">
    <source>
        <dbReference type="ARBA" id="ARBA00023136"/>
    </source>
</evidence>
<dbReference type="Gene3D" id="3.60.21.10">
    <property type="match status" value="1"/>
</dbReference>
<keyword evidence="3" id="KW-0479">Metal-binding</keyword>
<dbReference type="CDD" id="cd07398">
    <property type="entry name" value="MPP_YbbF-LpxH"/>
    <property type="match status" value="1"/>
</dbReference>
<dbReference type="InterPro" id="IPR004843">
    <property type="entry name" value="Calcineurin-like_PHP"/>
</dbReference>
<keyword evidence="1" id="KW-1003">Cell membrane</keyword>
<keyword evidence="2" id="KW-0997">Cell inner membrane</keyword>
<proteinExistence type="predicted"/>
<dbReference type="SUPFAM" id="SSF56300">
    <property type="entry name" value="Metallo-dependent phosphatases"/>
    <property type="match status" value="1"/>
</dbReference>
<dbReference type="GO" id="GO:0016020">
    <property type="term" value="C:membrane"/>
    <property type="evidence" value="ECO:0007669"/>
    <property type="project" value="GOC"/>
</dbReference>
<name>A0A644UHN0_9ZZZZ</name>
<evidence type="ECO:0000259" key="7">
    <source>
        <dbReference type="Pfam" id="PF00149"/>
    </source>
</evidence>
<dbReference type="GO" id="GO:0009245">
    <property type="term" value="P:lipid A biosynthetic process"/>
    <property type="evidence" value="ECO:0007669"/>
    <property type="project" value="TreeGrafter"/>
</dbReference>
<dbReference type="PANTHER" id="PTHR34990">
    <property type="entry name" value="UDP-2,3-DIACYLGLUCOSAMINE HYDROLASE-RELATED"/>
    <property type="match status" value="1"/>
</dbReference>
<dbReference type="EMBL" id="VSSQ01000115">
    <property type="protein sequence ID" value="MPL78333.1"/>
    <property type="molecule type" value="Genomic_DNA"/>
</dbReference>
<dbReference type="EC" id="3.6.1.54" evidence="8"/>